<dbReference type="AlphaFoldDB" id="A0A940WXD9"/>
<name>A0A940WXD9_9BACI</name>
<reference evidence="1" key="1">
    <citation type="submission" date="2021-03" db="EMBL/GenBank/DDBJ databases">
        <title>Bacillus suaedae sp. nov., isolated from Suaeda aralocaspica.</title>
        <authorList>
            <person name="Lei R.F.R."/>
        </authorList>
    </citation>
    <scope>NUCLEOTIDE SEQUENCE</scope>
    <source>
        <strain evidence="1">YZJH907-2</strain>
    </source>
</reference>
<keyword evidence="2" id="KW-1185">Reference proteome</keyword>
<dbReference type="Proteomes" id="UP000678228">
    <property type="component" value="Unassembled WGS sequence"/>
</dbReference>
<evidence type="ECO:0000313" key="1">
    <source>
        <dbReference type="EMBL" id="MBP3952412.1"/>
    </source>
</evidence>
<evidence type="ECO:0000313" key="2">
    <source>
        <dbReference type="Proteomes" id="UP000678228"/>
    </source>
</evidence>
<gene>
    <name evidence="1" type="ORF">J7W16_14910</name>
</gene>
<comment type="caution">
    <text evidence="1">The sequence shown here is derived from an EMBL/GenBank/DDBJ whole genome shotgun (WGS) entry which is preliminary data.</text>
</comment>
<accession>A0A940WXD9</accession>
<dbReference type="EMBL" id="JAGKSQ010000006">
    <property type="protein sequence ID" value="MBP3952412.1"/>
    <property type="molecule type" value="Genomic_DNA"/>
</dbReference>
<organism evidence="1 2">
    <name type="scientific">Halalkalibacter suaedae</name>
    <dbReference type="NCBI Taxonomy" id="2822140"/>
    <lineage>
        <taxon>Bacteria</taxon>
        <taxon>Bacillati</taxon>
        <taxon>Bacillota</taxon>
        <taxon>Bacilli</taxon>
        <taxon>Bacillales</taxon>
        <taxon>Bacillaceae</taxon>
        <taxon>Halalkalibacter</taxon>
    </lineage>
</organism>
<protein>
    <submittedName>
        <fullName evidence="1">Uncharacterized protein</fullName>
    </submittedName>
</protein>
<dbReference type="RefSeq" id="WP_210598117.1">
    <property type="nucleotide sequence ID" value="NZ_JAGKSQ010000006.1"/>
</dbReference>
<sequence>MRKYKHLDLLRLHKQGYVDKDVKGFFLNEEPQFFYKLYRTRKFYINEEFDKMEEALQQLGSHSIKMKDTLQTKLHIDSIGFANDLLQIDFTFLLIQHYYQGKTNLPLISYRQLLAWILHEKKKKKMLNEIKKNRPTMIDSLKTIQQLLTTEEFFKWVISHQ</sequence>
<proteinExistence type="predicted"/>